<feature type="transmembrane region" description="Helical" evidence="7">
    <location>
        <begin position="118"/>
        <end position="138"/>
    </location>
</feature>
<keyword evidence="3 7" id="KW-0812">Transmembrane</keyword>
<sequence>MISMTYILAGSGALFVTGALLFLLGTFRLPAACRPYGYAATVACGGMGVAYLIMVPVELAGMETDFTRFAGYSVVWIAICFVVGAVANAGRRLTLALLGVVLARLWITYASWSVDGAVGLFLTLSTFAALFVGVYLLFGPFMRAIETISGERALLYSKLRNLVVLAWVGLVVAGLLNGVGITDDFVGLFLGIYVEAILLLGFGGILIRSVDALEDTAETDPLLPFDIGPLESDSDPDADISAAD</sequence>
<dbReference type="EMBL" id="WUYX01000023">
    <property type="protein sequence ID" value="MXV61649.1"/>
    <property type="molecule type" value="Genomic_DNA"/>
</dbReference>
<feature type="transmembrane region" description="Helical" evidence="7">
    <location>
        <begin position="36"/>
        <end position="57"/>
    </location>
</feature>
<evidence type="ECO:0000256" key="2">
    <source>
        <dbReference type="ARBA" id="ARBA00008130"/>
    </source>
</evidence>
<dbReference type="OrthoDB" id="330248at2157"/>
<reference evidence="8 9" key="1">
    <citation type="submission" date="2020-01" db="EMBL/GenBank/DDBJ databases">
        <title>Natronorubrum sp. JWXQ-INN 674 isolated from Inner Mongolia Autonomous Region of China.</title>
        <authorList>
            <person name="Xue Q."/>
        </authorList>
    </citation>
    <scope>NUCLEOTIDE SEQUENCE [LARGE SCALE GENOMIC DNA]</scope>
    <source>
        <strain evidence="8 9">JWXQ-INN-674</strain>
    </source>
</reference>
<keyword evidence="4 7" id="KW-1133">Transmembrane helix</keyword>
<evidence type="ECO:0000256" key="1">
    <source>
        <dbReference type="ARBA" id="ARBA00004141"/>
    </source>
</evidence>
<evidence type="ECO:0000256" key="7">
    <source>
        <dbReference type="SAM" id="Phobius"/>
    </source>
</evidence>
<comment type="similarity">
    <text evidence="2">Belongs to the archaeal/bacterial/fungal opsin family.</text>
</comment>
<evidence type="ECO:0000256" key="5">
    <source>
        <dbReference type="ARBA" id="ARBA00023136"/>
    </source>
</evidence>
<dbReference type="InterPro" id="IPR001425">
    <property type="entry name" value="Arc/bac/fun_rhodopsins"/>
</dbReference>
<dbReference type="SUPFAM" id="SSF81321">
    <property type="entry name" value="Family A G protein-coupled receptor-like"/>
    <property type="match status" value="1"/>
</dbReference>
<name>A0A6B0VM50_9EURY</name>
<evidence type="ECO:0000256" key="6">
    <source>
        <dbReference type="SAM" id="MobiDB-lite"/>
    </source>
</evidence>
<comment type="caution">
    <text evidence="8">The sequence shown here is derived from an EMBL/GenBank/DDBJ whole genome shotgun (WGS) entry which is preliminary data.</text>
</comment>
<feature type="transmembrane region" description="Helical" evidence="7">
    <location>
        <begin position="6"/>
        <end position="24"/>
    </location>
</feature>
<proteinExistence type="inferred from homology"/>
<feature type="transmembrane region" description="Helical" evidence="7">
    <location>
        <begin position="159"/>
        <end position="179"/>
    </location>
</feature>
<feature type="transmembrane region" description="Helical" evidence="7">
    <location>
        <begin position="93"/>
        <end position="112"/>
    </location>
</feature>
<organism evidence="8 9">
    <name type="scientific">Natronorubrum halalkaliphilum</name>
    <dbReference type="NCBI Taxonomy" id="2691917"/>
    <lineage>
        <taxon>Archaea</taxon>
        <taxon>Methanobacteriati</taxon>
        <taxon>Methanobacteriota</taxon>
        <taxon>Stenosarchaea group</taxon>
        <taxon>Halobacteria</taxon>
        <taxon>Halobacteriales</taxon>
        <taxon>Natrialbaceae</taxon>
        <taxon>Natronorubrum</taxon>
    </lineage>
</organism>
<dbReference type="Gene3D" id="1.20.1070.10">
    <property type="entry name" value="Rhodopsin 7-helix transmembrane proteins"/>
    <property type="match status" value="1"/>
</dbReference>
<feature type="transmembrane region" description="Helical" evidence="7">
    <location>
        <begin position="185"/>
        <end position="207"/>
    </location>
</feature>
<gene>
    <name evidence="8" type="ORF">GS429_06140</name>
</gene>
<keyword evidence="9" id="KW-1185">Reference proteome</keyword>
<feature type="region of interest" description="Disordered" evidence="6">
    <location>
        <begin position="224"/>
        <end position="244"/>
    </location>
</feature>
<evidence type="ECO:0000256" key="4">
    <source>
        <dbReference type="ARBA" id="ARBA00022989"/>
    </source>
</evidence>
<evidence type="ECO:0000256" key="3">
    <source>
        <dbReference type="ARBA" id="ARBA00022692"/>
    </source>
</evidence>
<feature type="transmembrane region" description="Helical" evidence="7">
    <location>
        <begin position="69"/>
        <end position="86"/>
    </location>
</feature>
<keyword evidence="5 7" id="KW-0472">Membrane</keyword>
<dbReference type="AlphaFoldDB" id="A0A6B0VM50"/>
<dbReference type="SMART" id="SM01021">
    <property type="entry name" value="Bac_rhodopsin"/>
    <property type="match status" value="1"/>
</dbReference>
<evidence type="ECO:0000313" key="8">
    <source>
        <dbReference type="EMBL" id="MXV61649.1"/>
    </source>
</evidence>
<comment type="subcellular location">
    <subcellularLocation>
        <location evidence="1">Membrane</location>
        <topology evidence="1">Multi-pass membrane protein</topology>
    </subcellularLocation>
</comment>
<dbReference type="Proteomes" id="UP000434101">
    <property type="component" value="Unassembled WGS sequence"/>
</dbReference>
<evidence type="ECO:0000313" key="9">
    <source>
        <dbReference type="Proteomes" id="UP000434101"/>
    </source>
</evidence>
<dbReference type="GO" id="GO:0016020">
    <property type="term" value="C:membrane"/>
    <property type="evidence" value="ECO:0007669"/>
    <property type="project" value="UniProtKB-SubCell"/>
</dbReference>
<dbReference type="SMR" id="A0A6B0VM50"/>
<protein>
    <submittedName>
        <fullName evidence="8">Bacteriorhodopsin</fullName>
    </submittedName>
</protein>
<accession>A0A6B0VM50</accession>